<keyword evidence="1" id="KW-1133">Transmembrane helix</keyword>
<proteinExistence type="predicted"/>
<reference evidence="2 3" key="1">
    <citation type="journal article" date="2020" name="Microb. Biotechnol.">
        <title>Phage biocontrol to combat Pseudomonas syringae pathogens causing disease in cherry.</title>
        <authorList>
            <person name="Rabiey M."/>
            <person name="Roy S.R."/>
            <person name="Holtappels D."/>
            <person name="Franceschetti L."/>
            <person name="Quilty B.J."/>
            <person name="Creeth R."/>
            <person name="Sundin G.W."/>
            <person name="Wagemans J."/>
            <person name="Lavigne R."/>
            <person name="Jackson R.W."/>
        </authorList>
    </citation>
    <scope>NUCLEOTIDE SEQUENCE [LARGE SCALE GENOMIC DNA]</scope>
</reference>
<keyword evidence="1" id="KW-0812">Transmembrane</keyword>
<feature type="transmembrane region" description="Helical" evidence="1">
    <location>
        <begin position="7"/>
        <end position="31"/>
    </location>
</feature>
<dbReference type="EMBL" id="MT104468">
    <property type="protein sequence ID" value="QJD54780.1"/>
    <property type="molecule type" value="Genomic_DNA"/>
</dbReference>
<dbReference type="Proteomes" id="UP000501738">
    <property type="component" value="Segment"/>
</dbReference>
<name>A0A6M3TCN3_9CAUD</name>
<keyword evidence="3" id="KW-1185">Reference proteome</keyword>
<evidence type="ECO:0000313" key="2">
    <source>
        <dbReference type="EMBL" id="QJD54780.1"/>
    </source>
</evidence>
<sequence length="33" mass="3806">MNSYTMTALWIIGCGVAMWALDYYVTSWAYIPN</sequence>
<gene>
    <name evidence="2" type="ORF">PssvBMR5_gp12</name>
</gene>
<organism evidence="2 3">
    <name type="scientific">Pseudomonas phage MR5</name>
    <dbReference type="NCBI Taxonomy" id="2711172"/>
    <lineage>
        <taxon>Viruses</taxon>
        <taxon>Duplodnaviria</taxon>
        <taxon>Heunggongvirae</taxon>
        <taxon>Uroviricota</taxon>
        <taxon>Caudoviricetes</taxon>
        <taxon>Autographivirales</taxon>
        <taxon>Autoscriptoviridae</taxon>
        <taxon>Krylovirinae</taxon>
        <taxon>Mojovirus</taxon>
        <taxon>Mojovirus MR5</taxon>
    </lineage>
</organism>
<keyword evidence="1" id="KW-0472">Membrane</keyword>
<evidence type="ECO:0000256" key="1">
    <source>
        <dbReference type="SAM" id="Phobius"/>
    </source>
</evidence>
<accession>A0A6M3TCN3</accession>
<protein>
    <submittedName>
        <fullName evidence="2">Uncharacterized protein</fullName>
    </submittedName>
</protein>
<evidence type="ECO:0000313" key="3">
    <source>
        <dbReference type="Proteomes" id="UP000501738"/>
    </source>
</evidence>